<feature type="compositionally biased region" description="Gly residues" evidence="1">
    <location>
        <begin position="198"/>
        <end position="208"/>
    </location>
</feature>
<dbReference type="OrthoDB" id="5411518at2759"/>
<gene>
    <name evidence="2" type="ORF">KFE25_003752</name>
</gene>
<dbReference type="PANTHER" id="PTHR39290:SF6">
    <property type="entry name" value="S-ADENOSYL-L-METHIONINE-DEPENDENT METHYLTRANSFERASES SUPERFAMILY PROTEIN"/>
    <property type="match status" value="1"/>
</dbReference>
<evidence type="ECO:0000313" key="2">
    <source>
        <dbReference type="EMBL" id="KAG8457598.1"/>
    </source>
</evidence>
<dbReference type="Proteomes" id="UP000751190">
    <property type="component" value="Unassembled WGS sequence"/>
</dbReference>
<accession>A0A8J6C7E9</accession>
<feature type="region of interest" description="Disordered" evidence="1">
    <location>
        <begin position="43"/>
        <end position="71"/>
    </location>
</feature>
<feature type="region of interest" description="Disordered" evidence="1">
    <location>
        <begin position="183"/>
        <end position="218"/>
    </location>
</feature>
<proteinExistence type="predicted"/>
<reference evidence="2" key="1">
    <citation type="submission" date="2021-05" db="EMBL/GenBank/DDBJ databases">
        <title>The genome of the haptophyte Pavlova lutheri (Diacronema luteri, Pavlovales) - a model for lipid biosynthesis in eukaryotic algae.</title>
        <authorList>
            <person name="Hulatt C.J."/>
            <person name="Posewitz M.C."/>
        </authorList>
    </citation>
    <scope>NUCLEOTIDE SEQUENCE</scope>
    <source>
        <strain evidence="2">NIVA-4/92</strain>
    </source>
</reference>
<dbReference type="AlphaFoldDB" id="A0A8J6C7E9"/>
<dbReference type="PANTHER" id="PTHR39290">
    <property type="entry name" value="C3H1-TYPE DOMAIN-CONTAINING PROTEIN-RELATED"/>
    <property type="match status" value="1"/>
</dbReference>
<name>A0A8J6C7E9_DIALT</name>
<dbReference type="OMA" id="NVKWTEA"/>
<evidence type="ECO:0000313" key="3">
    <source>
        <dbReference type="Proteomes" id="UP000751190"/>
    </source>
</evidence>
<dbReference type="EMBL" id="JAGTXO010000067">
    <property type="protein sequence ID" value="KAG8457598.1"/>
    <property type="molecule type" value="Genomic_DNA"/>
</dbReference>
<protein>
    <submittedName>
        <fullName evidence="2">Uncharacterized protein</fullName>
    </submittedName>
</protein>
<comment type="caution">
    <text evidence="2">The sequence shown here is derived from an EMBL/GenBank/DDBJ whole genome shotgun (WGS) entry which is preliminary data.</text>
</comment>
<keyword evidence="3" id="KW-1185">Reference proteome</keyword>
<organism evidence="2 3">
    <name type="scientific">Diacronema lutheri</name>
    <name type="common">Unicellular marine alga</name>
    <name type="synonym">Monochrysis lutheri</name>
    <dbReference type="NCBI Taxonomy" id="2081491"/>
    <lineage>
        <taxon>Eukaryota</taxon>
        <taxon>Haptista</taxon>
        <taxon>Haptophyta</taxon>
        <taxon>Pavlovophyceae</taxon>
        <taxon>Pavlovales</taxon>
        <taxon>Pavlovaceae</taxon>
        <taxon>Diacronema</taxon>
    </lineage>
</organism>
<evidence type="ECO:0000256" key="1">
    <source>
        <dbReference type="SAM" id="MobiDB-lite"/>
    </source>
</evidence>
<sequence>MVAGWARTLWARRSLRLAAAGAAAIGSAAGVARAAVTHANAPTVSLPRPVDTDGGARAPATSPARRGALRPFDDPELSAALAEREARQRHLLRFIAAIEPRVRAALAAGDESALLELRSELASKQETILFGGLPAERQRYLQSYGCAAWTDDALDLCARHSPLVEIGAGAGQWERALSRVRVPTDGGARGEAGRRDAAGGGAAVGHGRGTSPDSTRAAPVRCDAPMPHVDVIAFDDGSDVPIAVRAHAIGHVRRGGPEVLRTAEAAGRTLLLVYPPHGGMACACLERYKGDTLLYVGEARGGYNADDAFFDALEARWDVARVVPLRPYRGGFERLYELRRRRGWLGWATARLTGTL</sequence>